<feature type="domain" description="HTH merR-type" evidence="2">
    <location>
        <begin position="1"/>
        <end position="69"/>
    </location>
</feature>
<dbReference type="EMBL" id="AP027081">
    <property type="protein sequence ID" value="BDU78401.1"/>
    <property type="molecule type" value="Genomic_DNA"/>
</dbReference>
<dbReference type="InterPro" id="IPR009061">
    <property type="entry name" value="DNA-bd_dom_put_sf"/>
</dbReference>
<reference evidence="3" key="1">
    <citation type="journal article" date="2023" name="Int. J. Syst. Evol. Microbiol.">
        <title>Mesoterricola silvestris gen. nov., sp. nov., Mesoterricola sediminis sp. nov., Geothrix oryzae sp. nov., Geothrix edaphica sp. nov., Geothrix rubra sp. nov., and Geothrix limicola sp. nov., six novel members of Acidobacteriota isolated from soils.</title>
        <authorList>
            <person name="Itoh H."/>
            <person name="Sugisawa Y."/>
            <person name="Mise K."/>
            <person name="Xu Z."/>
            <person name="Kuniyasu M."/>
            <person name="Ushijima N."/>
            <person name="Kawano K."/>
            <person name="Kobayashi E."/>
            <person name="Shiratori Y."/>
            <person name="Masuda Y."/>
            <person name="Senoo K."/>
        </authorList>
    </citation>
    <scope>NUCLEOTIDE SEQUENCE</scope>
    <source>
        <strain evidence="3">W786</strain>
    </source>
</reference>
<keyword evidence="4" id="KW-1185">Reference proteome</keyword>
<dbReference type="PANTHER" id="PTHR30204">
    <property type="entry name" value="REDOX-CYCLING DRUG-SENSING TRANSCRIPTIONAL ACTIVATOR SOXR"/>
    <property type="match status" value="1"/>
</dbReference>
<dbReference type="CDD" id="cd04784">
    <property type="entry name" value="HTH_CadR-PbrR"/>
    <property type="match status" value="1"/>
</dbReference>
<name>A0AA48GSE3_9BACT</name>
<gene>
    <name evidence="3" type="ORF">METESE_33590</name>
</gene>
<dbReference type="GO" id="GO:0046872">
    <property type="term" value="F:metal ion binding"/>
    <property type="evidence" value="ECO:0007669"/>
    <property type="project" value="InterPro"/>
</dbReference>
<dbReference type="InterPro" id="IPR047057">
    <property type="entry name" value="MerR_fam"/>
</dbReference>
<dbReference type="KEGG" id="msea:METESE_33590"/>
<evidence type="ECO:0000256" key="1">
    <source>
        <dbReference type="ARBA" id="ARBA00023125"/>
    </source>
</evidence>
<organism evidence="3 4">
    <name type="scientific">Mesoterricola sediminis</name>
    <dbReference type="NCBI Taxonomy" id="2927980"/>
    <lineage>
        <taxon>Bacteria</taxon>
        <taxon>Pseudomonadati</taxon>
        <taxon>Acidobacteriota</taxon>
        <taxon>Holophagae</taxon>
        <taxon>Holophagales</taxon>
        <taxon>Holophagaceae</taxon>
        <taxon>Mesoterricola</taxon>
    </lineage>
</organism>
<dbReference type="InterPro" id="IPR011791">
    <property type="entry name" value="CadR-PbrR"/>
</dbReference>
<evidence type="ECO:0000313" key="4">
    <source>
        <dbReference type="Proteomes" id="UP001228113"/>
    </source>
</evidence>
<accession>A0AA48GSE3</accession>
<dbReference type="PANTHER" id="PTHR30204:SF92">
    <property type="entry name" value="HTH-TYPE TRANSCRIPTIONAL REGULATOR ZNTR"/>
    <property type="match status" value="1"/>
</dbReference>
<dbReference type="Pfam" id="PF13411">
    <property type="entry name" value="MerR_1"/>
    <property type="match status" value="1"/>
</dbReference>
<protein>
    <submittedName>
        <fullName evidence="3">Transcriptional regulator</fullName>
    </submittedName>
</protein>
<dbReference type="RefSeq" id="WP_316410692.1">
    <property type="nucleotide sequence ID" value="NZ_AP027081.1"/>
</dbReference>
<dbReference type="Proteomes" id="UP001228113">
    <property type="component" value="Chromosome"/>
</dbReference>
<dbReference type="Gene3D" id="1.10.1660.10">
    <property type="match status" value="1"/>
</dbReference>
<evidence type="ECO:0000259" key="2">
    <source>
        <dbReference type="PROSITE" id="PS50937"/>
    </source>
</evidence>
<evidence type="ECO:0000313" key="3">
    <source>
        <dbReference type="EMBL" id="BDU78401.1"/>
    </source>
</evidence>
<dbReference type="GO" id="GO:0045893">
    <property type="term" value="P:positive regulation of DNA-templated transcription"/>
    <property type="evidence" value="ECO:0007669"/>
    <property type="project" value="InterPro"/>
</dbReference>
<dbReference type="PRINTS" id="PR00040">
    <property type="entry name" value="HTHMERR"/>
</dbReference>
<proteinExistence type="predicted"/>
<dbReference type="PROSITE" id="PS50937">
    <property type="entry name" value="HTH_MERR_2"/>
    <property type="match status" value="1"/>
</dbReference>
<sequence>MRIGELAQRSGCDVETVRFYEREGLLDTPAREPNGYRRYGERHLVQLHFVRHCRSLGMGLPDIRTLRAFQAHPELACDDINAMIDRQIGRIHQQVETLRTLEGQLHALRDTCDQHRKTGECGILRNLEQAAEGEACSCHPQRSEGVWTPGGVDSFK</sequence>
<dbReference type="GO" id="GO:0003700">
    <property type="term" value="F:DNA-binding transcription factor activity"/>
    <property type="evidence" value="ECO:0007669"/>
    <property type="project" value="InterPro"/>
</dbReference>
<dbReference type="InterPro" id="IPR000551">
    <property type="entry name" value="MerR-type_HTH_dom"/>
</dbReference>
<dbReference type="SUPFAM" id="SSF46955">
    <property type="entry name" value="Putative DNA-binding domain"/>
    <property type="match status" value="1"/>
</dbReference>
<keyword evidence="1" id="KW-0238">DNA-binding</keyword>
<dbReference type="SMART" id="SM00422">
    <property type="entry name" value="HTH_MERR"/>
    <property type="match status" value="1"/>
</dbReference>
<dbReference type="GO" id="GO:0003677">
    <property type="term" value="F:DNA binding"/>
    <property type="evidence" value="ECO:0007669"/>
    <property type="project" value="UniProtKB-KW"/>
</dbReference>
<dbReference type="AlphaFoldDB" id="A0AA48GSE3"/>